<reference evidence="2" key="1">
    <citation type="journal article" date="2019" name="Int. J. Syst. Evol. Microbiol.">
        <title>The Global Catalogue of Microorganisms (GCM) 10K type strain sequencing project: providing services to taxonomists for standard genome sequencing and annotation.</title>
        <authorList>
            <consortium name="The Broad Institute Genomics Platform"/>
            <consortium name="The Broad Institute Genome Sequencing Center for Infectious Disease"/>
            <person name="Wu L."/>
            <person name="Ma J."/>
        </authorList>
    </citation>
    <scope>NUCLEOTIDE SEQUENCE [LARGE SCALE GENOMIC DNA]</scope>
    <source>
        <strain evidence="2">CGMCC 1.15053</strain>
    </source>
</reference>
<dbReference type="InterPro" id="IPR012347">
    <property type="entry name" value="Ferritin-like"/>
</dbReference>
<dbReference type="Pfam" id="PF05974">
    <property type="entry name" value="DUF892"/>
    <property type="match status" value="1"/>
</dbReference>
<proteinExistence type="predicted"/>
<dbReference type="InterPro" id="IPR010287">
    <property type="entry name" value="DUF892_YciF-like"/>
</dbReference>
<dbReference type="CDD" id="cd07909">
    <property type="entry name" value="YciF"/>
    <property type="match status" value="1"/>
</dbReference>
<comment type="caution">
    <text evidence="1">The sequence shown here is derived from an EMBL/GenBank/DDBJ whole genome shotgun (WGS) entry which is preliminary data.</text>
</comment>
<accession>A0ABW1DEK5</accession>
<protein>
    <submittedName>
        <fullName evidence="1">Ferritin-like domain-containing protein</fullName>
    </submittedName>
</protein>
<dbReference type="Gene3D" id="1.20.1260.10">
    <property type="match status" value="1"/>
</dbReference>
<gene>
    <name evidence="1" type="ORF">ACFPQ6_02320</name>
</gene>
<dbReference type="SUPFAM" id="SSF47240">
    <property type="entry name" value="Ferritin-like"/>
    <property type="match status" value="1"/>
</dbReference>
<dbReference type="EMBL" id="JBHSOH010000003">
    <property type="protein sequence ID" value="MFC5847132.1"/>
    <property type="molecule type" value="Genomic_DNA"/>
</dbReference>
<keyword evidence="2" id="KW-1185">Reference proteome</keyword>
<dbReference type="InterPro" id="IPR047114">
    <property type="entry name" value="YciF"/>
</dbReference>
<dbReference type="InterPro" id="IPR009078">
    <property type="entry name" value="Ferritin-like_SF"/>
</dbReference>
<dbReference type="PANTHER" id="PTHR30565:SF9">
    <property type="entry name" value="PROTEIN YCIF"/>
    <property type="match status" value="1"/>
</dbReference>
<dbReference type="PANTHER" id="PTHR30565">
    <property type="entry name" value="PROTEIN YCIF"/>
    <property type="match status" value="1"/>
</dbReference>
<dbReference type="RefSeq" id="WP_380045985.1">
    <property type="nucleotide sequence ID" value="NZ_JBHSOH010000003.1"/>
</dbReference>
<sequence>MAMQMQDLQALYIHKLQDIYSAEQQALDLMEQSVGLAQTPELQQGIRLHIAQTREQIQRLDQIFGKLGEQPGNETCEGMQGIVQEAQKLMRQPASPEVLEAGMIACQQAVEHYEIAGYGTARTYAELLGDQEAARLLDQTLEEEKATDEKLSQIARQVNVEALNA</sequence>
<dbReference type="Proteomes" id="UP001595979">
    <property type="component" value="Unassembled WGS sequence"/>
</dbReference>
<name>A0ABW1DEK5_9DEIO</name>
<organism evidence="1 2">
    <name type="scientific">Deinococcus petrolearius</name>
    <dbReference type="NCBI Taxonomy" id="1751295"/>
    <lineage>
        <taxon>Bacteria</taxon>
        <taxon>Thermotogati</taxon>
        <taxon>Deinococcota</taxon>
        <taxon>Deinococci</taxon>
        <taxon>Deinococcales</taxon>
        <taxon>Deinococcaceae</taxon>
        <taxon>Deinococcus</taxon>
    </lineage>
</organism>
<evidence type="ECO:0000313" key="1">
    <source>
        <dbReference type="EMBL" id="MFC5847132.1"/>
    </source>
</evidence>
<evidence type="ECO:0000313" key="2">
    <source>
        <dbReference type="Proteomes" id="UP001595979"/>
    </source>
</evidence>